<dbReference type="InterPro" id="IPR036837">
    <property type="entry name" value="Cation_efflux_CTD_sf"/>
</dbReference>
<dbReference type="Proteomes" id="UP000673975">
    <property type="component" value="Unassembled WGS sequence"/>
</dbReference>
<dbReference type="SUPFAM" id="SSF161111">
    <property type="entry name" value="Cation efflux protein transmembrane domain-like"/>
    <property type="match status" value="1"/>
</dbReference>
<dbReference type="InterPro" id="IPR027470">
    <property type="entry name" value="Cation_efflux_CTD"/>
</dbReference>
<dbReference type="PANTHER" id="PTHR43840">
    <property type="entry name" value="MITOCHONDRIAL METAL TRANSPORTER 1-RELATED"/>
    <property type="match status" value="1"/>
</dbReference>
<dbReference type="InterPro" id="IPR027469">
    <property type="entry name" value="Cation_efflux_TMD_sf"/>
</dbReference>
<dbReference type="SUPFAM" id="SSF160240">
    <property type="entry name" value="Cation efflux protein cytoplasmic domain-like"/>
    <property type="match status" value="1"/>
</dbReference>
<feature type="transmembrane region" description="Helical" evidence="7">
    <location>
        <begin position="12"/>
        <end position="32"/>
    </location>
</feature>
<keyword evidence="6 7" id="KW-0472">Membrane</keyword>
<dbReference type="RefSeq" id="WP_210510143.1">
    <property type="nucleotide sequence ID" value="NZ_JAFIDN010000002.1"/>
</dbReference>
<keyword evidence="5 7" id="KW-1133">Transmembrane helix</keyword>
<accession>A0A8J7RPK9</accession>
<reference evidence="10" key="1">
    <citation type="submission" date="2021-02" db="EMBL/GenBank/DDBJ databases">
        <title>Natronogracilivirga saccharolytica gen. nov. sp. nov. a new anaerobic, haloalkiliphilic carbohydrate-fermenting bacterium from soda lake and proposing of Cyclonatronumiaceae fam. nov. in the phylum Balneolaeota.</title>
        <authorList>
            <person name="Zhilina T.N."/>
            <person name="Sorokin D.Y."/>
            <person name="Zavarzina D.G."/>
            <person name="Toshchakov S.V."/>
            <person name="Kublanov I.V."/>
        </authorList>
    </citation>
    <scope>NUCLEOTIDE SEQUENCE</scope>
    <source>
        <strain evidence="10">Z-1702</strain>
    </source>
</reference>
<evidence type="ECO:0000256" key="7">
    <source>
        <dbReference type="SAM" id="Phobius"/>
    </source>
</evidence>
<evidence type="ECO:0000256" key="6">
    <source>
        <dbReference type="ARBA" id="ARBA00023136"/>
    </source>
</evidence>
<dbReference type="InterPro" id="IPR058533">
    <property type="entry name" value="Cation_efflux_TM"/>
</dbReference>
<proteinExistence type="inferred from homology"/>
<dbReference type="EMBL" id="JAFIDN010000002">
    <property type="protein sequence ID" value="MBP3191534.1"/>
    <property type="molecule type" value="Genomic_DNA"/>
</dbReference>
<comment type="caution">
    <text evidence="10">The sequence shown here is derived from an EMBL/GenBank/DDBJ whole genome shotgun (WGS) entry which is preliminary data.</text>
</comment>
<keyword evidence="4 7" id="KW-0812">Transmembrane</keyword>
<protein>
    <submittedName>
        <fullName evidence="10">Cation transporter</fullName>
    </submittedName>
</protein>
<evidence type="ECO:0000313" key="10">
    <source>
        <dbReference type="EMBL" id="MBP3191534.1"/>
    </source>
</evidence>
<evidence type="ECO:0000256" key="4">
    <source>
        <dbReference type="ARBA" id="ARBA00022692"/>
    </source>
</evidence>
<keyword evidence="3" id="KW-0813">Transport</keyword>
<feature type="transmembrane region" description="Helical" evidence="7">
    <location>
        <begin position="44"/>
        <end position="60"/>
    </location>
</feature>
<evidence type="ECO:0000259" key="9">
    <source>
        <dbReference type="Pfam" id="PF16916"/>
    </source>
</evidence>
<name>A0A8J7RPK9_9BACT</name>
<dbReference type="GO" id="GO:0005886">
    <property type="term" value="C:plasma membrane"/>
    <property type="evidence" value="ECO:0007669"/>
    <property type="project" value="TreeGrafter"/>
</dbReference>
<dbReference type="InterPro" id="IPR050291">
    <property type="entry name" value="CDF_Transporter"/>
</dbReference>
<feature type="transmembrane region" description="Helical" evidence="7">
    <location>
        <begin position="112"/>
        <end position="135"/>
    </location>
</feature>
<comment type="subcellular location">
    <subcellularLocation>
        <location evidence="1">Membrane</location>
        <topology evidence="1">Multi-pass membrane protein</topology>
    </subcellularLocation>
</comment>
<dbReference type="Gene3D" id="1.20.1510.10">
    <property type="entry name" value="Cation efflux protein transmembrane domain"/>
    <property type="match status" value="1"/>
</dbReference>
<dbReference type="Pfam" id="PF01545">
    <property type="entry name" value="Cation_efflux"/>
    <property type="match status" value="1"/>
</dbReference>
<keyword evidence="11" id="KW-1185">Reference proteome</keyword>
<feature type="domain" description="Cation efflux protein transmembrane" evidence="8">
    <location>
        <begin position="12"/>
        <end position="205"/>
    </location>
</feature>
<dbReference type="Pfam" id="PF16916">
    <property type="entry name" value="ZT_dimer"/>
    <property type="match status" value="1"/>
</dbReference>
<feature type="domain" description="Cation efflux protein cytoplasmic" evidence="9">
    <location>
        <begin position="209"/>
        <end position="289"/>
    </location>
</feature>
<sequence length="309" mass="34071">MSGNNRSKRAIHISLVVSVVVFGIKFTAFVITGANSVLSDAAESFVHVFAVGFSAFGIHLSQKPPDEDHRYGHDRISFFSVGAEGMLILIAALTICYQSVKSLITGVEVFHIQTGAGIIFLSALINLVLGIWLVRTGKKENNMILIGNGKHTLTDVYTSAGVLITLFLISTTGLMFLDAVVAMAIAAYISIEGYKLVGYAIKGLMDKTDEDTDRKIRNVLAAESGRDITGWHDLRHRSTGNTYWVDFHLLFRKGIDLEDAHRQATILERKVMDALDEENVIVTIHLEPEGADVAHHKKLRDNYSDNRDS</sequence>
<dbReference type="GO" id="GO:0006882">
    <property type="term" value="P:intracellular zinc ion homeostasis"/>
    <property type="evidence" value="ECO:0007669"/>
    <property type="project" value="TreeGrafter"/>
</dbReference>
<evidence type="ECO:0000256" key="3">
    <source>
        <dbReference type="ARBA" id="ARBA00022448"/>
    </source>
</evidence>
<evidence type="ECO:0000256" key="5">
    <source>
        <dbReference type="ARBA" id="ARBA00022989"/>
    </source>
</evidence>
<dbReference type="NCBIfam" id="TIGR01297">
    <property type="entry name" value="CDF"/>
    <property type="match status" value="1"/>
</dbReference>
<dbReference type="GO" id="GO:0015086">
    <property type="term" value="F:cadmium ion transmembrane transporter activity"/>
    <property type="evidence" value="ECO:0007669"/>
    <property type="project" value="TreeGrafter"/>
</dbReference>
<dbReference type="GO" id="GO:0015341">
    <property type="term" value="F:zinc efflux antiporter activity"/>
    <property type="evidence" value="ECO:0007669"/>
    <property type="project" value="TreeGrafter"/>
</dbReference>
<evidence type="ECO:0000256" key="2">
    <source>
        <dbReference type="ARBA" id="ARBA00008114"/>
    </source>
</evidence>
<feature type="transmembrane region" description="Helical" evidence="7">
    <location>
        <begin position="81"/>
        <end position="100"/>
    </location>
</feature>
<feature type="transmembrane region" description="Helical" evidence="7">
    <location>
        <begin position="156"/>
        <end position="189"/>
    </location>
</feature>
<dbReference type="Gene3D" id="3.30.70.1350">
    <property type="entry name" value="Cation efflux protein, cytoplasmic domain"/>
    <property type="match status" value="1"/>
</dbReference>
<evidence type="ECO:0000313" key="11">
    <source>
        <dbReference type="Proteomes" id="UP000673975"/>
    </source>
</evidence>
<evidence type="ECO:0000259" key="8">
    <source>
        <dbReference type="Pfam" id="PF01545"/>
    </source>
</evidence>
<organism evidence="10 11">
    <name type="scientific">Natronogracilivirga saccharolytica</name>
    <dbReference type="NCBI Taxonomy" id="2812953"/>
    <lineage>
        <taxon>Bacteria</taxon>
        <taxon>Pseudomonadati</taxon>
        <taxon>Balneolota</taxon>
        <taxon>Balneolia</taxon>
        <taxon>Balneolales</taxon>
        <taxon>Cyclonatronaceae</taxon>
        <taxon>Natronogracilivirga</taxon>
    </lineage>
</organism>
<evidence type="ECO:0000256" key="1">
    <source>
        <dbReference type="ARBA" id="ARBA00004141"/>
    </source>
</evidence>
<comment type="similarity">
    <text evidence="2">Belongs to the cation diffusion facilitator (CDF) transporter (TC 2.A.4) family.</text>
</comment>
<dbReference type="InterPro" id="IPR002524">
    <property type="entry name" value="Cation_efflux"/>
</dbReference>
<dbReference type="AlphaFoldDB" id="A0A8J7RPK9"/>
<gene>
    <name evidence="10" type="ORF">NATSA_02540</name>
</gene>
<dbReference type="PANTHER" id="PTHR43840:SF15">
    <property type="entry name" value="MITOCHONDRIAL METAL TRANSPORTER 1-RELATED"/>
    <property type="match status" value="1"/>
</dbReference>
<dbReference type="GO" id="GO:0015093">
    <property type="term" value="F:ferrous iron transmembrane transporter activity"/>
    <property type="evidence" value="ECO:0007669"/>
    <property type="project" value="TreeGrafter"/>
</dbReference>